<dbReference type="CDD" id="cd00093">
    <property type="entry name" value="HTH_XRE"/>
    <property type="match status" value="1"/>
</dbReference>
<evidence type="ECO:0000313" key="3">
    <source>
        <dbReference type="Proteomes" id="UP001500266"/>
    </source>
</evidence>
<keyword evidence="3" id="KW-1185">Reference proteome</keyword>
<feature type="domain" description="HTH cro/C1-type" evidence="1">
    <location>
        <begin position="39"/>
        <end position="93"/>
    </location>
</feature>
<dbReference type="InterPro" id="IPR010982">
    <property type="entry name" value="Lambda_DNA-bd_dom_sf"/>
</dbReference>
<name>A0ABP6UHH2_9ACTN</name>
<dbReference type="Gene3D" id="1.25.40.10">
    <property type="entry name" value="Tetratricopeptide repeat domain"/>
    <property type="match status" value="1"/>
</dbReference>
<evidence type="ECO:0000259" key="1">
    <source>
        <dbReference type="PROSITE" id="PS50943"/>
    </source>
</evidence>
<gene>
    <name evidence="2" type="ORF">GCM10022416_60870</name>
</gene>
<accession>A0ABP6UHH2</accession>
<comment type="caution">
    <text evidence="2">The sequence shown here is derived from an EMBL/GenBank/DDBJ whole genome shotgun (WGS) entry which is preliminary data.</text>
</comment>
<dbReference type="Pfam" id="PF13560">
    <property type="entry name" value="HTH_31"/>
    <property type="match status" value="1"/>
</dbReference>
<dbReference type="PROSITE" id="PS50943">
    <property type="entry name" value="HTH_CROC1"/>
    <property type="match status" value="1"/>
</dbReference>
<dbReference type="InterPro" id="IPR011990">
    <property type="entry name" value="TPR-like_helical_dom_sf"/>
</dbReference>
<dbReference type="InterPro" id="IPR001387">
    <property type="entry name" value="Cro/C1-type_HTH"/>
</dbReference>
<dbReference type="SUPFAM" id="SSF48452">
    <property type="entry name" value="TPR-like"/>
    <property type="match status" value="1"/>
</dbReference>
<evidence type="ECO:0000313" key="2">
    <source>
        <dbReference type="EMBL" id="GAA3507809.1"/>
    </source>
</evidence>
<dbReference type="SUPFAM" id="SSF47413">
    <property type="entry name" value="lambda repressor-like DNA-binding domains"/>
    <property type="match status" value="1"/>
</dbReference>
<dbReference type="Gene3D" id="1.10.260.40">
    <property type="entry name" value="lambda repressor-like DNA-binding domains"/>
    <property type="match status" value="1"/>
</dbReference>
<protein>
    <recommendedName>
        <fullName evidence="1">HTH cro/C1-type domain-containing protein</fullName>
    </recommendedName>
</protein>
<dbReference type="SMART" id="SM00530">
    <property type="entry name" value="HTH_XRE"/>
    <property type="match status" value="1"/>
</dbReference>
<dbReference type="EMBL" id="BAABDO010000175">
    <property type="protein sequence ID" value="GAA3507809.1"/>
    <property type="molecule type" value="Genomic_DNA"/>
</dbReference>
<sequence length="402" mass="44536">MRLPWNPLCGCRLGNGNAYKGHPGGGTGTGEAMTFAEKLRELMAERGLSLRELSRTVPYDKGNLSRVINGHKRPSEKLAARLDDILNANGELVALRSSSLSLDRRALNGDLTPDDEERLIQAARRPGRTDLAVVESLSTILAAQRRLEDVIGSEPLLKTVGAQLTTVERLVIEARGRVRPRVLDIAAQWAQFDAWLHASVRRLAKADQLYDRAIVWATEAGNADMVATAFNMKGHTAWLRRDVAPMVGLSEAAQRDRHTSPGVRALAVQQEARGLAILGDAASTDRKFDEARELTTQAAEHPEDEPPWIYFFSPDMLTMQHGRAYRYLGRHAKAIELLTAGLDDLSAEVRHSEWVAYYRLDQVRSLRALHEEAEAERILGEVAGLAERLGSARLARHVAMLR</sequence>
<proteinExistence type="predicted"/>
<reference evidence="3" key="1">
    <citation type="journal article" date="2019" name="Int. J. Syst. Evol. Microbiol.">
        <title>The Global Catalogue of Microorganisms (GCM) 10K type strain sequencing project: providing services to taxonomists for standard genome sequencing and annotation.</title>
        <authorList>
            <consortium name="The Broad Institute Genomics Platform"/>
            <consortium name="The Broad Institute Genome Sequencing Center for Infectious Disease"/>
            <person name="Wu L."/>
            <person name="Ma J."/>
        </authorList>
    </citation>
    <scope>NUCLEOTIDE SEQUENCE [LARGE SCALE GENOMIC DNA]</scope>
    <source>
        <strain evidence="3">JCM 17316</strain>
    </source>
</reference>
<organism evidence="2 3">
    <name type="scientific">Actinomadura keratinilytica</name>
    <dbReference type="NCBI Taxonomy" id="547461"/>
    <lineage>
        <taxon>Bacteria</taxon>
        <taxon>Bacillati</taxon>
        <taxon>Actinomycetota</taxon>
        <taxon>Actinomycetes</taxon>
        <taxon>Streptosporangiales</taxon>
        <taxon>Thermomonosporaceae</taxon>
        <taxon>Actinomadura</taxon>
    </lineage>
</organism>
<dbReference type="Proteomes" id="UP001500266">
    <property type="component" value="Unassembled WGS sequence"/>
</dbReference>